<evidence type="ECO:0000256" key="1">
    <source>
        <dbReference type="SAM" id="MobiDB-lite"/>
    </source>
</evidence>
<feature type="compositionally biased region" description="Low complexity" evidence="1">
    <location>
        <begin position="23"/>
        <end position="37"/>
    </location>
</feature>
<proteinExistence type="predicted"/>
<comment type="caution">
    <text evidence="2">The sequence shown here is derived from an EMBL/GenBank/DDBJ whole genome shotgun (WGS) entry which is preliminary data.</text>
</comment>
<dbReference type="EMBL" id="BJVC01000001">
    <property type="protein sequence ID" value="GEL01676.1"/>
    <property type="molecule type" value="Genomic_DNA"/>
</dbReference>
<protein>
    <submittedName>
        <fullName evidence="2">Uncharacterized protein</fullName>
    </submittedName>
</protein>
<gene>
    <name evidence="2" type="ORF">SSA02_08390</name>
</gene>
<sequence length="104" mass="11878">MARFTAERLEIRNAGPVGRENAQPRARGKAAQAAMRAQHGEGTCESPDVEQGFWRRGSHRSIMRPLRPAFQVLPQFRRNVFTRTAFVRNMRTLRKSNISKARDG</sequence>
<reference evidence="2 3" key="1">
    <citation type="submission" date="2019-07" db="EMBL/GenBank/DDBJ databases">
        <title>Whole genome shotgun sequence of Swaminathania salitolerans NBRC 104436.</title>
        <authorList>
            <person name="Hosoyama A."/>
            <person name="Uohara A."/>
            <person name="Ohji S."/>
            <person name="Ichikawa N."/>
        </authorList>
    </citation>
    <scope>NUCLEOTIDE SEQUENCE [LARGE SCALE GENOMIC DNA]</scope>
    <source>
        <strain evidence="2 3">NBRC 104436</strain>
    </source>
</reference>
<organism evidence="2 3">
    <name type="scientific">Swaminathania salitolerans</name>
    <dbReference type="NCBI Taxonomy" id="182838"/>
    <lineage>
        <taxon>Bacteria</taxon>
        <taxon>Pseudomonadati</taxon>
        <taxon>Pseudomonadota</taxon>
        <taxon>Alphaproteobacteria</taxon>
        <taxon>Acetobacterales</taxon>
        <taxon>Acetobacteraceae</taxon>
        <taxon>Swaminathania</taxon>
    </lineage>
</organism>
<keyword evidence="3" id="KW-1185">Reference proteome</keyword>
<dbReference type="Proteomes" id="UP000321405">
    <property type="component" value="Unassembled WGS sequence"/>
</dbReference>
<feature type="compositionally biased region" description="Basic and acidic residues" evidence="1">
    <location>
        <begin position="1"/>
        <end position="11"/>
    </location>
</feature>
<name>A0A511BMW3_9PROT</name>
<evidence type="ECO:0000313" key="3">
    <source>
        <dbReference type="Proteomes" id="UP000321405"/>
    </source>
</evidence>
<dbReference type="AlphaFoldDB" id="A0A511BMW3"/>
<evidence type="ECO:0000313" key="2">
    <source>
        <dbReference type="EMBL" id="GEL01676.1"/>
    </source>
</evidence>
<feature type="region of interest" description="Disordered" evidence="1">
    <location>
        <begin position="1"/>
        <end position="51"/>
    </location>
</feature>
<accession>A0A511BMW3</accession>